<dbReference type="EMBL" id="BARS01029445">
    <property type="protein sequence ID" value="GAG04599.1"/>
    <property type="molecule type" value="Genomic_DNA"/>
</dbReference>
<organism evidence="1">
    <name type="scientific">marine sediment metagenome</name>
    <dbReference type="NCBI Taxonomy" id="412755"/>
    <lineage>
        <taxon>unclassified sequences</taxon>
        <taxon>metagenomes</taxon>
        <taxon>ecological metagenomes</taxon>
    </lineage>
</organism>
<sequence>LLDPTKATVPKDPAALYAVVAALTDKAEEDNSAAIITYSNRLPADFSTLLMRDMIRKEPKIQNTPEFIDWAVKHKDSF</sequence>
<comment type="caution">
    <text evidence="1">The sequence shown here is derived from an EMBL/GenBank/DDBJ whole genome shotgun (WGS) entry which is preliminary data.</text>
</comment>
<accession>X0UFU2</accession>
<proteinExistence type="predicted"/>
<feature type="non-terminal residue" evidence="1">
    <location>
        <position position="1"/>
    </location>
</feature>
<evidence type="ECO:0000313" key="1">
    <source>
        <dbReference type="EMBL" id="GAG04599.1"/>
    </source>
</evidence>
<reference evidence="1" key="1">
    <citation type="journal article" date="2014" name="Front. Microbiol.">
        <title>High frequency of phylogenetically diverse reductive dehalogenase-homologous genes in deep subseafloor sedimentary metagenomes.</title>
        <authorList>
            <person name="Kawai M."/>
            <person name="Futagami T."/>
            <person name="Toyoda A."/>
            <person name="Takaki Y."/>
            <person name="Nishi S."/>
            <person name="Hori S."/>
            <person name="Arai W."/>
            <person name="Tsubouchi T."/>
            <person name="Morono Y."/>
            <person name="Uchiyama I."/>
            <person name="Ito T."/>
            <person name="Fujiyama A."/>
            <person name="Inagaki F."/>
            <person name="Takami H."/>
        </authorList>
    </citation>
    <scope>NUCLEOTIDE SEQUENCE</scope>
    <source>
        <strain evidence="1">Expedition CK06-06</strain>
    </source>
</reference>
<name>X0UFU2_9ZZZZ</name>
<gene>
    <name evidence="1" type="ORF">S01H1_46021</name>
</gene>
<protein>
    <submittedName>
        <fullName evidence="1">Uncharacterized protein</fullName>
    </submittedName>
</protein>
<dbReference type="AlphaFoldDB" id="X0UFU2"/>